<sequence length="408" mass="45514">MATLSPSNSPKVLRRRVSTRPRAGSHLPPSSQESHDAALNAIRAFLKSHTSYDAFPVSFRLIVLDTKLNVKKALQCLLLNGVVSAPLWNSEKSKFAGMLTVLDIIHLIQYYYHTASYDYAVMDVETFRLESLRDIEKELGVATPPLLREHPSSTLYDASKLLIQTHARRLPLLDNDTETGHEVIVSVLTQYRLLKFISINPHLPSAPQCHKEVQRLHLSLRKLKIGTYVHSSSPADLPEGRKPYYPIATASLNTPVFDVVHMFSERAISAVPIIDEEGIVVNLYETVDVIVRICLFGARLKPEQTFNEQTLVRLGAYQSLDLTISEALNQRSPDFPGVVICTASDSLGTLLQLIKKRRVHRLVVVEGEEEEQRGGKKGRLLGIITLSDVLRYVIGEPGIVEGEDTAQT</sequence>
<evidence type="ECO:0000256" key="3">
    <source>
        <dbReference type="ARBA" id="ARBA00023122"/>
    </source>
</evidence>
<keyword evidence="2" id="KW-0677">Repeat</keyword>
<evidence type="ECO:0000256" key="1">
    <source>
        <dbReference type="ARBA" id="ARBA00006750"/>
    </source>
</evidence>
<evidence type="ECO:0000256" key="4">
    <source>
        <dbReference type="PROSITE-ProRule" id="PRU00703"/>
    </source>
</evidence>
<evidence type="ECO:0000313" key="7">
    <source>
        <dbReference type="EMBL" id="KAG5654082.1"/>
    </source>
</evidence>
<keyword evidence="3 4" id="KW-0129">CBS domain</keyword>
<feature type="domain" description="CBS" evidence="6">
    <location>
        <begin position="331"/>
        <end position="401"/>
    </location>
</feature>
<reference evidence="7" key="1">
    <citation type="submission" date="2021-02" db="EMBL/GenBank/DDBJ databases">
        <authorList>
            <person name="Nieuwenhuis M."/>
            <person name="Van De Peppel L.J.J."/>
        </authorList>
    </citation>
    <scope>NUCLEOTIDE SEQUENCE</scope>
    <source>
        <strain evidence="7">D49</strain>
    </source>
</reference>
<dbReference type="AlphaFoldDB" id="A0A9P7GW23"/>
<dbReference type="SUPFAM" id="SSF54631">
    <property type="entry name" value="CBS-domain pair"/>
    <property type="match status" value="2"/>
</dbReference>
<dbReference type="Proteomes" id="UP000717328">
    <property type="component" value="Unassembled WGS sequence"/>
</dbReference>
<dbReference type="SMART" id="SM00116">
    <property type="entry name" value="CBS"/>
    <property type="match status" value="4"/>
</dbReference>
<comment type="caution">
    <text evidence="7">The sequence shown here is derived from an EMBL/GenBank/DDBJ whole genome shotgun (WGS) entry which is preliminary data.</text>
</comment>
<feature type="compositionally biased region" description="Polar residues" evidence="5">
    <location>
        <begin position="1"/>
        <end position="10"/>
    </location>
</feature>
<feature type="region of interest" description="Disordered" evidence="5">
    <location>
        <begin position="1"/>
        <end position="34"/>
    </location>
</feature>
<gene>
    <name evidence="7" type="ORF">H0H81_007496</name>
</gene>
<accession>A0A9P7GW23</accession>
<dbReference type="EMBL" id="JABCKI010000020">
    <property type="protein sequence ID" value="KAG5654082.1"/>
    <property type="molecule type" value="Genomic_DNA"/>
</dbReference>
<dbReference type="PANTHER" id="PTHR13780">
    <property type="entry name" value="AMP-ACTIVATED PROTEIN KINASE, GAMMA REGULATORY SUBUNIT"/>
    <property type="match status" value="1"/>
</dbReference>
<name>A0A9P7GW23_9AGAR</name>
<dbReference type="GO" id="GO:0005634">
    <property type="term" value="C:nucleus"/>
    <property type="evidence" value="ECO:0007669"/>
    <property type="project" value="TreeGrafter"/>
</dbReference>
<dbReference type="PANTHER" id="PTHR13780:SF35">
    <property type="entry name" value="LD22662P"/>
    <property type="match status" value="1"/>
</dbReference>
<dbReference type="InterPro" id="IPR000644">
    <property type="entry name" value="CBS_dom"/>
</dbReference>
<dbReference type="GO" id="GO:0031588">
    <property type="term" value="C:nucleotide-activated protein kinase complex"/>
    <property type="evidence" value="ECO:0007669"/>
    <property type="project" value="TreeGrafter"/>
</dbReference>
<dbReference type="PROSITE" id="PS51371">
    <property type="entry name" value="CBS"/>
    <property type="match status" value="3"/>
</dbReference>
<dbReference type="GO" id="GO:0019887">
    <property type="term" value="F:protein kinase regulator activity"/>
    <property type="evidence" value="ECO:0007669"/>
    <property type="project" value="TreeGrafter"/>
</dbReference>
<proteinExistence type="inferred from homology"/>
<protein>
    <recommendedName>
        <fullName evidence="6">CBS domain-containing protein</fullName>
    </recommendedName>
</protein>
<organism evidence="7 8">
    <name type="scientific">Sphagnurus paluster</name>
    <dbReference type="NCBI Taxonomy" id="117069"/>
    <lineage>
        <taxon>Eukaryota</taxon>
        <taxon>Fungi</taxon>
        <taxon>Dikarya</taxon>
        <taxon>Basidiomycota</taxon>
        <taxon>Agaricomycotina</taxon>
        <taxon>Agaricomycetes</taxon>
        <taxon>Agaricomycetidae</taxon>
        <taxon>Agaricales</taxon>
        <taxon>Tricholomatineae</taxon>
        <taxon>Lyophyllaceae</taxon>
        <taxon>Sphagnurus</taxon>
    </lineage>
</organism>
<dbReference type="OrthoDB" id="286637at2759"/>
<dbReference type="InterPro" id="IPR050511">
    <property type="entry name" value="AMPK_gamma/SDS23_families"/>
</dbReference>
<keyword evidence="8" id="KW-1185">Reference proteome</keyword>
<comment type="similarity">
    <text evidence="1">Belongs to the 5'-AMP-activated protein kinase gamma subunit family.</text>
</comment>
<dbReference type="InterPro" id="IPR046342">
    <property type="entry name" value="CBS_dom_sf"/>
</dbReference>
<dbReference type="Pfam" id="PF00571">
    <property type="entry name" value="CBS"/>
    <property type="match status" value="2"/>
</dbReference>
<evidence type="ECO:0000256" key="2">
    <source>
        <dbReference type="ARBA" id="ARBA00022737"/>
    </source>
</evidence>
<dbReference type="GO" id="GO:0016208">
    <property type="term" value="F:AMP binding"/>
    <property type="evidence" value="ECO:0007669"/>
    <property type="project" value="TreeGrafter"/>
</dbReference>
<dbReference type="CDD" id="cd04618">
    <property type="entry name" value="CBS_euAMPK_gamma-like_repeat1"/>
    <property type="match status" value="1"/>
</dbReference>
<dbReference type="GO" id="GO:0005737">
    <property type="term" value="C:cytoplasm"/>
    <property type="evidence" value="ECO:0007669"/>
    <property type="project" value="TreeGrafter"/>
</dbReference>
<evidence type="ECO:0000259" key="6">
    <source>
        <dbReference type="PROSITE" id="PS51371"/>
    </source>
</evidence>
<dbReference type="Gene3D" id="3.10.580.10">
    <property type="entry name" value="CBS-domain"/>
    <property type="match status" value="2"/>
</dbReference>
<feature type="domain" description="CBS" evidence="6">
    <location>
        <begin position="241"/>
        <end position="303"/>
    </location>
</feature>
<feature type="domain" description="CBS" evidence="6">
    <location>
        <begin position="142"/>
        <end position="205"/>
    </location>
</feature>
<evidence type="ECO:0000256" key="5">
    <source>
        <dbReference type="SAM" id="MobiDB-lite"/>
    </source>
</evidence>
<reference evidence="7" key="2">
    <citation type="submission" date="2021-10" db="EMBL/GenBank/DDBJ databases">
        <title>Phylogenomics reveals ancestral predisposition of the termite-cultivated fungus Termitomyces towards a domesticated lifestyle.</title>
        <authorList>
            <person name="Auxier B."/>
            <person name="Grum-Grzhimaylo A."/>
            <person name="Cardenas M.E."/>
            <person name="Lodge J.D."/>
            <person name="Laessoe T."/>
            <person name="Pedersen O."/>
            <person name="Smith M.E."/>
            <person name="Kuyper T.W."/>
            <person name="Franco-Molano E.A."/>
            <person name="Baroni T.J."/>
            <person name="Aanen D.K."/>
        </authorList>
    </citation>
    <scope>NUCLEOTIDE SEQUENCE</scope>
    <source>
        <strain evidence="7">D49</strain>
    </source>
</reference>
<dbReference type="GO" id="GO:0019901">
    <property type="term" value="F:protein kinase binding"/>
    <property type="evidence" value="ECO:0007669"/>
    <property type="project" value="TreeGrafter"/>
</dbReference>
<evidence type="ECO:0000313" key="8">
    <source>
        <dbReference type="Proteomes" id="UP000717328"/>
    </source>
</evidence>